<sequence length="214" mass="23817">MLSRFLDDSLLPHIHQEVKNNIQRRGGAESLVVAHYAPEPTYNGWSLAKIASFLELDEVETTLALLKQGGVQIVSFNMLETDVETIMRHPLGMIGSDGSLVAFGEHVPHPRYYGTFPRVLAHYVAKGVISFAEAIRRMTSAPAARLGLWNRGLLRPGMQADLLLLNEKEILDTATYECPHAYPKGIEWVMVGGKMVLFHGEIQNRKAGTFVHRG</sequence>
<dbReference type="InterPro" id="IPR011059">
    <property type="entry name" value="Metal-dep_hydrolase_composite"/>
</dbReference>
<dbReference type="Gene3D" id="2.30.40.10">
    <property type="entry name" value="Urease, subunit C, domain 1"/>
    <property type="match status" value="1"/>
</dbReference>
<dbReference type="GO" id="GO:0016811">
    <property type="term" value="F:hydrolase activity, acting on carbon-nitrogen (but not peptide) bonds, in linear amides"/>
    <property type="evidence" value="ECO:0007669"/>
    <property type="project" value="InterPro"/>
</dbReference>
<dbReference type="Gene3D" id="3.20.20.140">
    <property type="entry name" value="Metal-dependent hydrolases"/>
    <property type="match status" value="1"/>
</dbReference>
<evidence type="ECO:0000259" key="1">
    <source>
        <dbReference type="Pfam" id="PF07969"/>
    </source>
</evidence>
<protein>
    <recommendedName>
        <fullName evidence="1">Amidohydrolase 3 domain-containing protein</fullName>
    </recommendedName>
</protein>
<dbReference type="InterPro" id="IPR023100">
    <property type="entry name" value="D-aminoacylase_insert_dom_sf"/>
</dbReference>
<comment type="caution">
    <text evidence="2">The sequence shown here is derived from an EMBL/GenBank/DDBJ whole genome shotgun (WGS) entry which is preliminary data.</text>
</comment>
<feature type="domain" description="Amidohydrolase 3" evidence="1">
    <location>
        <begin position="58"/>
        <end position="196"/>
    </location>
</feature>
<evidence type="ECO:0000313" key="2">
    <source>
        <dbReference type="EMBL" id="MPN29472.1"/>
    </source>
</evidence>
<dbReference type="SUPFAM" id="SSF51338">
    <property type="entry name" value="Composite domain of metallo-dependent hydrolases"/>
    <property type="match status" value="1"/>
</dbReference>
<dbReference type="SUPFAM" id="SSF51556">
    <property type="entry name" value="Metallo-dependent hydrolases"/>
    <property type="match status" value="1"/>
</dbReference>
<name>A0A645GU16_9ZZZZ</name>
<dbReference type="EMBL" id="VSSQ01080189">
    <property type="protein sequence ID" value="MPN29472.1"/>
    <property type="molecule type" value="Genomic_DNA"/>
</dbReference>
<reference evidence="2" key="1">
    <citation type="submission" date="2019-08" db="EMBL/GenBank/DDBJ databases">
        <authorList>
            <person name="Kucharzyk K."/>
            <person name="Murdoch R.W."/>
            <person name="Higgins S."/>
            <person name="Loffler F."/>
        </authorList>
    </citation>
    <scope>NUCLEOTIDE SEQUENCE</scope>
</reference>
<dbReference type="Pfam" id="PF07969">
    <property type="entry name" value="Amidohydro_3"/>
    <property type="match status" value="1"/>
</dbReference>
<gene>
    <name evidence="2" type="ORF">SDC9_176925</name>
</gene>
<dbReference type="InterPro" id="IPR013108">
    <property type="entry name" value="Amidohydro_3"/>
</dbReference>
<dbReference type="InterPro" id="IPR032466">
    <property type="entry name" value="Metal_Hydrolase"/>
</dbReference>
<dbReference type="AlphaFoldDB" id="A0A645GU16"/>
<dbReference type="Gene3D" id="3.30.1490.130">
    <property type="entry name" value="D-aminoacylase. Domain 3"/>
    <property type="match status" value="1"/>
</dbReference>
<accession>A0A645GU16</accession>
<organism evidence="2">
    <name type="scientific">bioreactor metagenome</name>
    <dbReference type="NCBI Taxonomy" id="1076179"/>
    <lineage>
        <taxon>unclassified sequences</taxon>
        <taxon>metagenomes</taxon>
        <taxon>ecological metagenomes</taxon>
    </lineage>
</organism>
<proteinExistence type="predicted"/>